<feature type="transmembrane region" description="Helical" evidence="1">
    <location>
        <begin position="20"/>
        <end position="39"/>
    </location>
</feature>
<dbReference type="NCBIfam" id="TIGR02867">
    <property type="entry name" value="spore_II_P"/>
    <property type="match status" value="1"/>
</dbReference>
<dbReference type="SUPFAM" id="SSF53187">
    <property type="entry name" value="Zn-dependent exopeptidases"/>
    <property type="match status" value="1"/>
</dbReference>
<dbReference type="AlphaFoldDB" id="A0A072NL18"/>
<dbReference type="Gene3D" id="3.40.630.40">
    <property type="entry name" value="Zn-dependent exopeptidases"/>
    <property type="match status" value="1"/>
</dbReference>
<accession>A0A072NL18</accession>
<dbReference type="PATRIC" id="fig|1348973.3.peg.2457"/>
<dbReference type="Pfam" id="PF07454">
    <property type="entry name" value="SpoIIP"/>
    <property type="match status" value="1"/>
</dbReference>
<evidence type="ECO:0000313" key="2">
    <source>
        <dbReference type="EMBL" id="KEF38121.1"/>
    </source>
</evidence>
<organism evidence="2 3">
    <name type="scientific">Schinkia azotoformans MEV2011</name>
    <dbReference type="NCBI Taxonomy" id="1348973"/>
    <lineage>
        <taxon>Bacteria</taxon>
        <taxon>Bacillati</taxon>
        <taxon>Bacillota</taxon>
        <taxon>Bacilli</taxon>
        <taxon>Bacillales</taxon>
        <taxon>Bacillaceae</taxon>
        <taxon>Calidifontibacillus/Schinkia group</taxon>
        <taxon>Schinkia</taxon>
    </lineage>
</organism>
<evidence type="ECO:0000256" key="1">
    <source>
        <dbReference type="SAM" id="Phobius"/>
    </source>
</evidence>
<evidence type="ECO:0000313" key="3">
    <source>
        <dbReference type="Proteomes" id="UP000027936"/>
    </source>
</evidence>
<dbReference type="Proteomes" id="UP000027936">
    <property type="component" value="Unassembled WGS sequence"/>
</dbReference>
<comment type="caution">
    <text evidence="2">The sequence shown here is derived from an EMBL/GenBank/DDBJ whole genome shotgun (WGS) entry which is preliminary data.</text>
</comment>
<dbReference type="InterPro" id="IPR010897">
    <property type="entry name" value="Spore_II_P"/>
</dbReference>
<keyword evidence="1" id="KW-0812">Transmembrane</keyword>
<sequence>MRLRNLMISFNGNTIIKPIIMVTISMMVMFVIAGMLTALKPELRISSSSINEWSKQLDTTVYIHLLGFENQYFKQAFEETERTPISLSTLFFELATSINPNDPRSLLGRELPGFSLFDGEIIVAGQGTNYTNMPIESSPPMEVLLQEREASIESLEKLDESKNVNPPTMTTNGKKVVYIYTTHSRESYLPHLPEGTKASEAYSHEANVMTVAEKLSKELENRGIGTQFEGTDITKLLSDKGLNYSKSYEVSRPVVKDAMANNRDLRYFIDIHRDSQPHKITTTKINGKDYARTIFIIGGEHAKYEQNLKMATDLHNLLEKEYPSLSRGVTKKQGEGTNGKFNQDLSENAILIEMGGPENSLEEVYRTVEAIAEIFSEYYWQAEEVNG</sequence>
<keyword evidence="1" id="KW-0472">Membrane</keyword>
<dbReference type="EMBL" id="JJRY01000009">
    <property type="protein sequence ID" value="KEF38121.1"/>
    <property type="molecule type" value="Genomic_DNA"/>
</dbReference>
<keyword evidence="1" id="KW-1133">Transmembrane helix</keyword>
<gene>
    <name evidence="2" type="ORF">M670_02539</name>
</gene>
<reference evidence="2 3" key="1">
    <citation type="submission" date="2014-04" db="EMBL/GenBank/DDBJ databases">
        <title>Draft genome sequence of Bacillus azotoformans MEV2011, a (co-) denitrifying strain unable to grow in the presence of oxygen.</title>
        <authorList>
            <person name="Nielsen M."/>
            <person name="Schreiber L."/>
            <person name="Finster K."/>
            <person name="Schramm A."/>
        </authorList>
    </citation>
    <scope>NUCLEOTIDE SEQUENCE [LARGE SCALE GENOMIC DNA]</scope>
    <source>
        <strain evidence="2 3">MEV2011</strain>
    </source>
</reference>
<protein>
    <submittedName>
        <fullName evidence="2">Stage II sporulation protein P</fullName>
    </submittedName>
</protein>
<name>A0A072NL18_SCHAZ</name>
<proteinExistence type="predicted"/>